<name>A0A1G6EMJ1_9HYPH</name>
<proteinExistence type="predicted"/>
<reference evidence="1 2" key="1">
    <citation type="submission" date="2016-10" db="EMBL/GenBank/DDBJ databases">
        <authorList>
            <person name="de Groot N.N."/>
        </authorList>
    </citation>
    <scope>NUCLEOTIDE SEQUENCE [LARGE SCALE GENOMIC DNA]</scope>
    <source>
        <strain evidence="1 2">ATCC 35022</strain>
    </source>
</reference>
<dbReference type="Proteomes" id="UP000199071">
    <property type="component" value="Unassembled WGS sequence"/>
</dbReference>
<protein>
    <submittedName>
        <fullName evidence="1">Uncharacterized protein</fullName>
    </submittedName>
</protein>
<sequence>MQHERICIRTKFGDDEWNALRHESGNEGDVTGETIKLRDDDRTLGRFADCEGGCQLWSPVQGVRPFAGFDLGELGDESVALCLGEARNGGPLRLDAEA</sequence>
<keyword evidence="2" id="KW-1185">Reference proteome</keyword>
<dbReference type="EMBL" id="FMXQ01000016">
    <property type="protein sequence ID" value="SDB58638.1"/>
    <property type="molecule type" value="Genomic_DNA"/>
</dbReference>
<organism evidence="1 2">
    <name type="scientific">Bauldia litoralis</name>
    <dbReference type="NCBI Taxonomy" id="665467"/>
    <lineage>
        <taxon>Bacteria</taxon>
        <taxon>Pseudomonadati</taxon>
        <taxon>Pseudomonadota</taxon>
        <taxon>Alphaproteobacteria</taxon>
        <taxon>Hyphomicrobiales</taxon>
        <taxon>Kaistiaceae</taxon>
        <taxon>Bauldia</taxon>
    </lineage>
</organism>
<dbReference type="AlphaFoldDB" id="A0A1G6EMJ1"/>
<evidence type="ECO:0000313" key="2">
    <source>
        <dbReference type="Proteomes" id="UP000199071"/>
    </source>
</evidence>
<accession>A0A1G6EMJ1</accession>
<gene>
    <name evidence="1" type="ORF">SAMN02982931_04713</name>
</gene>
<evidence type="ECO:0000313" key="1">
    <source>
        <dbReference type="EMBL" id="SDB58638.1"/>
    </source>
</evidence>